<name>A0A1W1CD85_9ZZZZ</name>
<dbReference type="CDD" id="cd00158">
    <property type="entry name" value="RHOD"/>
    <property type="match status" value="1"/>
</dbReference>
<dbReference type="AlphaFoldDB" id="A0A1W1CD85"/>
<evidence type="ECO:0000313" key="2">
    <source>
        <dbReference type="EMBL" id="SFV63691.1"/>
    </source>
</evidence>
<dbReference type="EMBL" id="FPHN01000155">
    <property type="protein sequence ID" value="SFV63691.1"/>
    <property type="molecule type" value="Genomic_DNA"/>
</dbReference>
<dbReference type="PANTHER" id="PTHR43031:SF1">
    <property type="entry name" value="PYRIDINE NUCLEOTIDE-DISULPHIDE OXIDOREDUCTASE"/>
    <property type="match status" value="1"/>
</dbReference>
<sequence length="133" mass="14811">MKKIADKLFWVVLVMLGLYMLYNKGIILANFESVSPKTAYEMMGNDEGNLTVLDVRTVEEFKQDGHLANAKLIPLHQLASNLNMLDSNKTILVYCRSGSRSASASRLLTDSGFKVINMSGGIIDWKSENLPIK</sequence>
<evidence type="ECO:0000259" key="1">
    <source>
        <dbReference type="PROSITE" id="PS50206"/>
    </source>
</evidence>
<proteinExistence type="predicted"/>
<gene>
    <name evidence="2" type="ORF">MNB_SV-14-40</name>
</gene>
<dbReference type="InterPro" id="IPR050229">
    <property type="entry name" value="GlpE_sulfurtransferase"/>
</dbReference>
<protein>
    <submittedName>
        <fullName evidence="2">Rhodanese-like domain protein</fullName>
    </submittedName>
</protein>
<dbReference type="PROSITE" id="PS50206">
    <property type="entry name" value="RHODANESE_3"/>
    <property type="match status" value="1"/>
</dbReference>
<dbReference type="InterPro" id="IPR036873">
    <property type="entry name" value="Rhodanese-like_dom_sf"/>
</dbReference>
<accession>A0A1W1CD85</accession>
<organism evidence="2">
    <name type="scientific">hydrothermal vent metagenome</name>
    <dbReference type="NCBI Taxonomy" id="652676"/>
    <lineage>
        <taxon>unclassified sequences</taxon>
        <taxon>metagenomes</taxon>
        <taxon>ecological metagenomes</taxon>
    </lineage>
</organism>
<dbReference type="SMART" id="SM00450">
    <property type="entry name" value="RHOD"/>
    <property type="match status" value="1"/>
</dbReference>
<reference evidence="2" key="1">
    <citation type="submission" date="2016-10" db="EMBL/GenBank/DDBJ databases">
        <authorList>
            <person name="de Groot N.N."/>
        </authorList>
    </citation>
    <scope>NUCLEOTIDE SEQUENCE</scope>
</reference>
<dbReference type="InterPro" id="IPR001763">
    <property type="entry name" value="Rhodanese-like_dom"/>
</dbReference>
<dbReference type="SUPFAM" id="SSF52821">
    <property type="entry name" value="Rhodanese/Cell cycle control phosphatase"/>
    <property type="match status" value="1"/>
</dbReference>
<dbReference type="Gene3D" id="3.40.250.10">
    <property type="entry name" value="Rhodanese-like domain"/>
    <property type="match status" value="1"/>
</dbReference>
<dbReference type="Pfam" id="PF00581">
    <property type="entry name" value="Rhodanese"/>
    <property type="match status" value="1"/>
</dbReference>
<dbReference type="PANTHER" id="PTHR43031">
    <property type="entry name" value="FAD-DEPENDENT OXIDOREDUCTASE"/>
    <property type="match status" value="1"/>
</dbReference>
<feature type="domain" description="Rhodanese" evidence="1">
    <location>
        <begin position="46"/>
        <end position="133"/>
    </location>
</feature>